<dbReference type="AlphaFoldDB" id="A0A3B1AY50"/>
<proteinExistence type="predicted"/>
<feature type="transmembrane region" description="Helical" evidence="1">
    <location>
        <begin position="6"/>
        <end position="24"/>
    </location>
</feature>
<name>A0A3B1AY50_9ZZZZ</name>
<keyword evidence="1" id="KW-0812">Transmembrane</keyword>
<protein>
    <submittedName>
        <fullName evidence="2">Uncharacterized protein</fullName>
    </submittedName>
</protein>
<reference evidence="2" key="1">
    <citation type="submission" date="2018-06" db="EMBL/GenBank/DDBJ databases">
        <authorList>
            <person name="Zhirakovskaya E."/>
        </authorList>
    </citation>
    <scope>NUCLEOTIDE SEQUENCE</scope>
</reference>
<organism evidence="2">
    <name type="scientific">hydrothermal vent metagenome</name>
    <dbReference type="NCBI Taxonomy" id="652676"/>
    <lineage>
        <taxon>unclassified sequences</taxon>
        <taxon>metagenomes</taxon>
        <taxon>ecological metagenomes</taxon>
    </lineage>
</organism>
<dbReference type="EMBL" id="UOFW01000244">
    <property type="protein sequence ID" value="VAX08722.1"/>
    <property type="molecule type" value="Genomic_DNA"/>
</dbReference>
<keyword evidence="1" id="KW-0472">Membrane</keyword>
<accession>A0A3B1AY50</accession>
<gene>
    <name evidence="2" type="ORF">MNBD_ALPHA03-259</name>
</gene>
<evidence type="ECO:0000256" key="1">
    <source>
        <dbReference type="SAM" id="Phobius"/>
    </source>
</evidence>
<evidence type="ECO:0000313" key="2">
    <source>
        <dbReference type="EMBL" id="VAX08722.1"/>
    </source>
</evidence>
<keyword evidence="1" id="KW-1133">Transmembrane helix</keyword>
<sequence>MGKFWFVIIILILLAILGGGLYLMTVEIDPPRNQVEKILSDDRFPQ</sequence>